<keyword evidence="1" id="KW-0812">Transmembrane</keyword>
<keyword evidence="3" id="KW-1185">Reference proteome</keyword>
<organism evidence="2 3">
    <name type="scientific">Solanum tuberosum</name>
    <name type="common">Potato</name>
    <dbReference type="NCBI Taxonomy" id="4113"/>
    <lineage>
        <taxon>Eukaryota</taxon>
        <taxon>Viridiplantae</taxon>
        <taxon>Streptophyta</taxon>
        <taxon>Embryophyta</taxon>
        <taxon>Tracheophyta</taxon>
        <taxon>Spermatophyta</taxon>
        <taxon>Magnoliopsida</taxon>
        <taxon>eudicotyledons</taxon>
        <taxon>Gunneridae</taxon>
        <taxon>Pentapetalae</taxon>
        <taxon>asterids</taxon>
        <taxon>lamiids</taxon>
        <taxon>Solanales</taxon>
        <taxon>Solanaceae</taxon>
        <taxon>Solanoideae</taxon>
        <taxon>Solaneae</taxon>
        <taxon>Solanum</taxon>
    </lineage>
</organism>
<sequence>METSGKFSNGSDDARAGLAGLGSRFRWTERFWTGCCLILLGCFEFLGFGIFWSLGFIELLEKKKETTYRGRLYAFVVAVMGCCCMYCCIVWAWYADGSFWIKSRLEIALLKEWAAINAENWRGSLGIRN</sequence>
<comment type="caution">
    <text evidence="2">The sequence shown here is derived from an EMBL/GenBank/DDBJ whole genome shotgun (WGS) entry which is preliminary data.</text>
</comment>
<keyword evidence="1" id="KW-0472">Membrane</keyword>
<dbReference type="EMBL" id="JAIVGD010000028">
    <property type="protein sequence ID" value="KAH0737408.1"/>
    <property type="molecule type" value="Genomic_DNA"/>
</dbReference>
<protein>
    <submittedName>
        <fullName evidence="2">Uncharacterized protein</fullName>
    </submittedName>
</protein>
<feature type="transmembrane region" description="Helical" evidence="1">
    <location>
        <begin position="31"/>
        <end position="60"/>
    </location>
</feature>
<proteinExistence type="predicted"/>
<evidence type="ECO:0000313" key="3">
    <source>
        <dbReference type="Proteomes" id="UP000826656"/>
    </source>
</evidence>
<name>A0ABQ7TTA8_SOLTU</name>
<dbReference type="Proteomes" id="UP000826656">
    <property type="component" value="Unassembled WGS sequence"/>
</dbReference>
<feature type="transmembrane region" description="Helical" evidence="1">
    <location>
        <begin position="72"/>
        <end position="94"/>
    </location>
</feature>
<keyword evidence="1" id="KW-1133">Transmembrane helix</keyword>
<reference evidence="2 3" key="1">
    <citation type="journal article" date="2021" name="bioRxiv">
        <title>Chromosome-scale and haplotype-resolved genome assembly of a tetraploid potato cultivar.</title>
        <authorList>
            <person name="Sun H."/>
            <person name="Jiao W.-B."/>
            <person name="Krause K."/>
            <person name="Campoy J.A."/>
            <person name="Goel M."/>
            <person name="Folz-Donahue K."/>
            <person name="Kukat C."/>
            <person name="Huettel B."/>
            <person name="Schneeberger K."/>
        </authorList>
    </citation>
    <scope>NUCLEOTIDE SEQUENCE [LARGE SCALE GENOMIC DNA]</scope>
    <source>
        <strain evidence="2">SolTubOtavaFocal</strain>
        <tissue evidence="2">Leaves</tissue>
    </source>
</reference>
<evidence type="ECO:0000256" key="1">
    <source>
        <dbReference type="SAM" id="Phobius"/>
    </source>
</evidence>
<accession>A0ABQ7TTA8</accession>
<gene>
    <name evidence="2" type="ORF">KY290_036113</name>
</gene>
<evidence type="ECO:0000313" key="2">
    <source>
        <dbReference type="EMBL" id="KAH0737408.1"/>
    </source>
</evidence>